<keyword evidence="3" id="KW-1003">Cell membrane</keyword>
<feature type="transmembrane region" description="Helical" evidence="7">
    <location>
        <begin position="123"/>
        <end position="139"/>
    </location>
</feature>
<dbReference type="AlphaFoldDB" id="A0A1I1NEM8"/>
<comment type="similarity">
    <text evidence="7">Belongs to the binding-protein-dependent transport system permease family.</text>
</comment>
<dbReference type="STRING" id="927664.SAMN05421780_11341"/>
<reference evidence="9 10" key="1">
    <citation type="submission" date="2016-10" db="EMBL/GenBank/DDBJ databases">
        <authorList>
            <person name="de Groot N.N."/>
        </authorList>
    </citation>
    <scope>NUCLEOTIDE SEQUENCE [LARGE SCALE GENOMIC DNA]</scope>
    <source>
        <strain evidence="9 10">DSM 6793</strain>
    </source>
</reference>
<feature type="transmembrane region" description="Helical" evidence="7">
    <location>
        <begin position="98"/>
        <end position="117"/>
    </location>
</feature>
<evidence type="ECO:0000256" key="2">
    <source>
        <dbReference type="ARBA" id="ARBA00022448"/>
    </source>
</evidence>
<sequence length="249" mass="28810">MKVSNAIYPLSLLIILVGVWCFFSNIYGVKTIFLPSPQHTLFSLWSMLQQVEFWQDLLSSWYRVFVGFLISFLIAYPISFASLLNNKLKDTIFYFIEFFRYLPVPVFIPIIILWFGIEDMSKIIIIVLGTFAQMIPMFYDSATAIEKKYSSFNFALKWSKLKYIENVIAKGSAPSILDNSRICLGWAWTYLIVAEIVGAEYGIGYAMIRAQRYLATDKIFAYIIVIGLIGILTDRSLVLMRKKLFPWNK</sequence>
<evidence type="ECO:0000256" key="4">
    <source>
        <dbReference type="ARBA" id="ARBA00022692"/>
    </source>
</evidence>
<organism evidence="9 10">
    <name type="scientific">Flexibacter flexilis DSM 6793</name>
    <dbReference type="NCBI Taxonomy" id="927664"/>
    <lineage>
        <taxon>Bacteria</taxon>
        <taxon>Pseudomonadati</taxon>
        <taxon>Bacteroidota</taxon>
        <taxon>Cytophagia</taxon>
        <taxon>Cytophagales</taxon>
        <taxon>Flexibacteraceae</taxon>
        <taxon>Flexibacter</taxon>
    </lineage>
</organism>
<dbReference type="RefSeq" id="WP_091516286.1">
    <property type="nucleotide sequence ID" value="NZ_FOLE01000013.1"/>
</dbReference>
<gene>
    <name evidence="9" type="ORF">SAMN05421780_11341</name>
</gene>
<dbReference type="Gene3D" id="1.10.3720.10">
    <property type="entry name" value="MetI-like"/>
    <property type="match status" value="1"/>
</dbReference>
<dbReference type="OrthoDB" id="9804353at2"/>
<dbReference type="InterPro" id="IPR000515">
    <property type="entry name" value="MetI-like"/>
</dbReference>
<feature type="transmembrane region" description="Helical" evidence="7">
    <location>
        <begin position="187"/>
        <end position="207"/>
    </location>
</feature>
<dbReference type="PANTHER" id="PTHR30151:SF0">
    <property type="entry name" value="ABC TRANSPORTER PERMEASE PROTEIN MJ0413-RELATED"/>
    <property type="match status" value="1"/>
</dbReference>
<dbReference type="EMBL" id="FOLE01000013">
    <property type="protein sequence ID" value="SFC93918.1"/>
    <property type="molecule type" value="Genomic_DNA"/>
</dbReference>
<feature type="transmembrane region" description="Helical" evidence="7">
    <location>
        <begin position="7"/>
        <end position="27"/>
    </location>
</feature>
<name>A0A1I1NEM8_9BACT</name>
<dbReference type="SUPFAM" id="SSF161098">
    <property type="entry name" value="MetI-like"/>
    <property type="match status" value="1"/>
</dbReference>
<accession>A0A1I1NEM8</accession>
<dbReference type="Proteomes" id="UP000199514">
    <property type="component" value="Unassembled WGS sequence"/>
</dbReference>
<evidence type="ECO:0000256" key="7">
    <source>
        <dbReference type="RuleBase" id="RU363032"/>
    </source>
</evidence>
<evidence type="ECO:0000313" key="9">
    <source>
        <dbReference type="EMBL" id="SFC93918.1"/>
    </source>
</evidence>
<evidence type="ECO:0000259" key="8">
    <source>
        <dbReference type="PROSITE" id="PS50928"/>
    </source>
</evidence>
<evidence type="ECO:0000256" key="1">
    <source>
        <dbReference type="ARBA" id="ARBA00004651"/>
    </source>
</evidence>
<evidence type="ECO:0000256" key="5">
    <source>
        <dbReference type="ARBA" id="ARBA00022989"/>
    </source>
</evidence>
<keyword evidence="4 7" id="KW-0812">Transmembrane</keyword>
<comment type="subcellular location">
    <subcellularLocation>
        <location evidence="1 7">Cell membrane</location>
        <topology evidence="1 7">Multi-pass membrane protein</topology>
    </subcellularLocation>
</comment>
<keyword evidence="5 7" id="KW-1133">Transmembrane helix</keyword>
<feature type="transmembrane region" description="Helical" evidence="7">
    <location>
        <begin position="219"/>
        <end position="240"/>
    </location>
</feature>
<dbReference type="PANTHER" id="PTHR30151">
    <property type="entry name" value="ALKANE SULFONATE ABC TRANSPORTER-RELATED, MEMBRANE SUBUNIT"/>
    <property type="match status" value="1"/>
</dbReference>
<keyword evidence="10" id="KW-1185">Reference proteome</keyword>
<protein>
    <submittedName>
        <fullName evidence="9">NitT/TauT family transport system permease protein</fullName>
    </submittedName>
</protein>
<evidence type="ECO:0000313" key="10">
    <source>
        <dbReference type="Proteomes" id="UP000199514"/>
    </source>
</evidence>
<evidence type="ECO:0000256" key="6">
    <source>
        <dbReference type="ARBA" id="ARBA00023136"/>
    </source>
</evidence>
<proteinExistence type="inferred from homology"/>
<feature type="domain" description="ABC transmembrane type-1" evidence="8">
    <location>
        <begin position="57"/>
        <end position="241"/>
    </location>
</feature>
<dbReference type="Pfam" id="PF00528">
    <property type="entry name" value="BPD_transp_1"/>
    <property type="match status" value="1"/>
</dbReference>
<dbReference type="GO" id="GO:0005886">
    <property type="term" value="C:plasma membrane"/>
    <property type="evidence" value="ECO:0007669"/>
    <property type="project" value="UniProtKB-SubCell"/>
</dbReference>
<dbReference type="InterPro" id="IPR035906">
    <property type="entry name" value="MetI-like_sf"/>
</dbReference>
<evidence type="ECO:0000256" key="3">
    <source>
        <dbReference type="ARBA" id="ARBA00022475"/>
    </source>
</evidence>
<dbReference type="GO" id="GO:0055085">
    <property type="term" value="P:transmembrane transport"/>
    <property type="evidence" value="ECO:0007669"/>
    <property type="project" value="InterPro"/>
</dbReference>
<keyword evidence="6 7" id="KW-0472">Membrane</keyword>
<keyword evidence="2 7" id="KW-0813">Transport</keyword>
<dbReference type="PROSITE" id="PS50928">
    <property type="entry name" value="ABC_TM1"/>
    <property type="match status" value="1"/>
</dbReference>
<feature type="transmembrane region" description="Helical" evidence="7">
    <location>
        <begin position="61"/>
        <end position="86"/>
    </location>
</feature>